<comment type="similarity">
    <text evidence="2 6">Belongs to the trans-sulfuration enzymes family.</text>
</comment>
<name>A0ABY4QRU2_9MYCO</name>
<keyword evidence="4 7" id="KW-0808">Transferase</keyword>
<dbReference type="EC" id="2.5.1.47" evidence="7"/>
<organism evidence="7 8">
    <name type="scientific">Candidatus Mycobacterium methanotrophicum</name>
    <dbReference type="NCBI Taxonomy" id="2943498"/>
    <lineage>
        <taxon>Bacteria</taxon>
        <taxon>Bacillati</taxon>
        <taxon>Actinomycetota</taxon>
        <taxon>Actinomycetes</taxon>
        <taxon>Mycobacteriales</taxon>
        <taxon>Mycobacteriaceae</taxon>
        <taxon>Mycobacterium</taxon>
    </lineage>
</organism>
<proteinExistence type="inferred from homology"/>
<gene>
    <name evidence="7" type="ORF">M5I08_08620</name>
</gene>
<evidence type="ECO:0000256" key="5">
    <source>
        <dbReference type="ARBA" id="ARBA00022898"/>
    </source>
</evidence>
<dbReference type="NCBIfam" id="TIGR01326">
    <property type="entry name" value="OAH_OAS_sulfhy"/>
    <property type="match status" value="1"/>
</dbReference>
<dbReference type="Proteomes" id="UP001056610">
    <property type="component" value="Chromosome"/>
</dbReference>
<evidence type="ECO:0000256" key="1">
    <source>
        <dbReference type="ARBA" id="ARBA00001933"/>
    </source>
</evidence>
<dbReference type="InterPro" id="IPR006235">
    <property type="entry name" value="OAc-hSer/O-AcSer_sulfhydrylase"/>
</dbReference>
<dbReference type="RefSeq" id="WP_219066771.1">
    <property type="nucleotide sequence ID" value="NZ_CAJUXY010000011.1"/>
</dbReference>
<keyword evidence="8" id="KW-1185">Reference proteome</keyword>
<dbReference type="NCBIfam" id="NF005872">
    <property type="entry name" value="PRK07812.1"/>
    <property type="match status" value="1"/>
</dbReference>
<dbReference type="EMBL" id="CP097320">
    <property type="protein sequence ID" value="UQX12310.1"/>
    <property type="molecule type" value="Genomic_DNA"/>
</dbReference>
<accession>A0ABY4QRU2</accession>
<evidence type="ECO:0000256" key="2">
    <source>
        <dbReference type="ARBA" id="ARBA00009077"/>
    </source>
</evidence>
<reference evidence="7" key="1">
    <citation type="submission" date="2022-05" db="EMBL/GenBank/DDBJ databases">
        <title>A methanotrophic Mycobacterium dominates a cave microbial ecosystem.</title>
        <authorList>
            <person name="Van Spanning R.J.M."/>
            <person name="Guan Q."/>
            <person name="Melkonian C."/>
            <person name="Gallant J."/>
            <person name="Polerecky L."/>
            <person name="Flot J.-F."/>
            <person name="Brandt B.W."/>
            <person name="Braster M."/>
            <person name="Iturbe Espinoza P."/>
            <person name="Aerts J."/>
            <person name="Meima-Franke M."/>
            <person name="Piersma S.R."/>
            <person name="Bunduc C."/>
            <person name="Ummels R."/>
            <person name="Pain A."/>
            <person name="Fleming E.J."/>
            <person name="van der Wel N."/>
            <person name="Gherman V.D."/>
            <person name="Sarbu S.M."/>
            <person name="Bodelier P.L.E."/>
            <person name="Bitter W."/>
        </authorList>
    </citation>
    <scope>NUCLEOTIDE SEQUENCE</scope>
    <source>
        <strain evidence="7">Sulfur Cave</strain>
    </source>
</reference>
<evidence type="ECO:0000256" key="3">
    <source>
        <dbReference type="ARBA" id="ARBA00011881"/>
    </source>
</evidence>
<protein>
    <submittedName>
        <fullName evidence="7">Bifunctional o-acetylhomoserine/o-acetylserine sulfhydrylase</fullName>
        <ecNumber evidence="7">2.5.1.47</ecNumber>
    </submittedName>
</protein>
<comment type="cofactor">
    <cofactor evidence="1 6">
        <name>pyridoxal 5'-phosphate</name>
        <dbReference type="ChEBI" id="CHEBI:597326"/>
    </cofactor>
</comment>
<evidence type="ECO:0000256" key="4">
    <source>
        <dbReference type="ARBA" id="ARBA00022679"/>
    </source>
</evidence>
<dbReference type="PANTHER" id="PTHR43797:SF2">
    <property type="entry name" value="HOMOCYSTEINE_CYSTEINE SYNTHASE"/>
    <property type="match status" value="1"/>
</dbReference>
<dbReference type="PROSITE" id="PS00868">
    <property type="entry name" value="CYS_MET_METAB_PP"/>
    <property type="match status" value="1"/>
</dbReference>
<evidence type="ECO:0000256" key="6">
    <source>
        <dbReference type="RuleBase" id="RU362118"/>
    </source>
</evidence>
<dbReference type="CDD" id="cd00614">
    <property type="entry name" value="CGS_like"/>
    <property type="match status" value="1"/>
</dbReference>
<dbReference type="InterPro" id="IPR000277">
    <property type="entry name" value="Cys/Met-Metab_PyrdxlP-dep_enz"/>
</dbReference>
<evidence type="ECO:0000313" key="8">
    <source>
        <dbReference type="Proteomes" id="UP001056610"/>
    </source>
</evidence>
<keyword evidence="5 6" id="KW-0663">Pyridoxal phosphate</keyword>
<dbReference type="PIRSF" id="PIRSF001434">
    <property type="entry name" value="CGS"/>
    <property type="match status" value="1"/>
</dbReference>
<comment type="subunit">
    <text evidence="3">Homotetramer.</text>
</comment>
<dbReference type="GO" id="GO:0004124">
    <property type="term" value="F:cysteine synthase activity"/>
    <property type="evidence" value="ECO:0007669"/>
    <property type="project" value="UniProtKB-EC"/>
</dbReference>
<dbReference type="PANTHER" id="PTHR43797">
    <property type="entry name" value="HOMOCYSTEINE/CYSTEINE SYNTHASE"/>
    <property type="match status" value="1"/>
</dbReference>
<dbReference type="InterPro" id="IPR054542">
    <property type="entry name" value="Cys_met_metab_PP"/>
</dbReference>
<evidence type="ECO:0000313" key="7">
    <source>
        <dbReference type="EMBL" id="UQX12310.1"/>
    </source>
</evidence>
<sequence length="456" mass="47927">MSSETNPDNETHPAAHWSFETKQIHAGQQPDPTTGARALPIYQTTSYVFDDTAHAAALFGLEIPGNIYTRIGNPTTDVVEQRIAALEGGVAALFLASGQAAETFAILNVAGAGDHIVSSPRLYGGTYNLFHYSLPKLGVEVSFVDDPDDLDSWRAAVRPDTKAFFAETISNPQVDVLDTPGVSGVAHEHGVPLIVDNTVATPYLIQPIAQGADIVVHSATKYLGGHGAAIAGVIVDGGTFDWTQGRFPGFTTPDPSYHGVVYAELGPPAFAVKARVQLLRDYGSAASPFNAFLIAQGLETLSLRIERHVANAQRVAAFLAGRDDVLSVNYAGLPGSPWYERAKKLAPKGTGAVLSFELAGGVEAGKAFVNALRLHSHVANIGDVRSLVIHPASTTHSQLSPAEQLSTGVSPGLVRLAVGIEGIDDILADLELGFAAARKYRGETAGSGDPHAVAAF</sequence>
<dbReference type="Pfam" id="PF01053">
    <property type="entry name" value="Cys_Met_Meta_PP"/>
    <property type="match status" value="1"/>
</dbReference>